<name>A0A239HHX7_9ACTN</name>
<feature type="transmembrane region" description="Helical" evidence="2">
    <location>
        <begin position="121"/>
        <end position="144"/>
    </location>
</feature>
<keyword evidence="2" id="KW-1133">Transmembrane helix</keyword>
<dbReference type="EMBL" id="FZNP01000031">
    <property type="protein sequence ID" value="SNS81009.1"/>
    <property type="molecule type" value="Genomic_DNA"/>
</dbReference>
<evidence type="ECO:0000256" key="2">
    <source>
        <dbReference type="SAM" id="Phobius"/>
    </source>
</evidence>
<accession>A0A239HHX7</accession>
<keyword evidence="2" id="KW-0472">Membrane</keyword>
<dbReference type="Pfam" id="PF19953">
    <property type="entry name" value="EACC1"/>
    <property type="match status" value="1"/>
</dbReference>
<evidence type="ECO:0000313" key="4">
    <source>
        <dbReference type="Proteomes" id="UP000198420"/>
    </source>
</evidence>
<dbReference type="InterPro" id="IPR045428">
    <property type="entry name" value="EACC1"/>
</dbReference>
<evidence type="ECO:0000256" key="1">
    <source>
        <dbReference type="SAM" id="MobiDB-lite"/>
    </source>
</evidence>
<protein>
    <submittedName>
        <fullName evidence="3">Uncharacterized protein</fullName>
    </submittedName>
</protein>
<sequence length="227" mass="24617">MLSEPHDSDDGDVLVDITLWEPPWYLHPYRHEVSVAVNGPRALRMVFEAGNDGIRAWDEWRVNESTGLHLASPWCGFPIESYDRKGFIRALFDGQPGVEFHTEQKQIGIQGPSGPGDVAPLIGNALVAALGAGGVGTVLATALMRFFTRHRGKKIIFRANGKVRSIHGYSAADVERVLNVTQLVMQQRPGQEPDPGLQEQLRQLLSGTDDPGGGEPGSGDGGDSTRN</sequence>
<reference evidence="4" key="1">
    <citation type="submission" date="2017-06" db="EMBL/GenBank/DDBJ databases">
        <authorList>
            <person name="Varghese N."/>
            <person name="Submissions S."/>
        </authorList>
    </citation>
    <scope>NUCLEOTIDE SEQUENCE [LARGE SCALE GENOMIC DNA]</scope>
    <source>
        <strain evidence="4">DSM 44485</strain>
    </source>
</reference>
<keyword evidence="4" id="KW-1185">Reference proteome</keyword>
<dbReference type="Proteomes" id="UP000198420">
    <property type="component" value="Unassembled WGS sequence"/>
</dbReference>
<keyword evidence="2" id="KW-0812">Transmembrane</keyword>
<dbReference type="AlphaFoldDB" id="A0A239HHX7"/>
<organism evidence="3 4">
    <name type="scientific">Actinomadura mexicana</name>
    <dbReference type="NCBI Taxonomy" id="134959"/>
    <lineage>
        <taxon>Bacteria</taxon>
        <taxon>Bacillati</taxon>
        <taxon>Actinomycetota</taxon>
        <taxon>Actinomycetes</taxon>
        <taxon>Streptosporangiales</taxon>
        <taxon>Thermomonosporaceae</taxon>
        <taxon>Actinomadura</taxon>
    </lineage>
</organism>
<proteinExistence type="predicted"/>
<gene>
    <name evidence="3" type="ORF">SAMN06265355_13142</name>
</gene>
<feature type="region of interest" description="Disordered" evidence="1">
    <location>
        <begin position="202"/>
        <end position="227"/>
    </location>
</feature>
<feature type="compositionally biased region" description="Gly residues" evidence="1">
    <location>
        <begin position="210"/>
        <end position="227"/>
    </location>
</feature>
<evidence type="ECO:0000313" key="3">
    <source>
        <dbReference type="EMBL" id="SNS81009.1"/>
    </source>
</evidence>